<proteinExistence type="predicted"/>
<keyword evidence="4" id="KW-1185">Reference proteome</keyword>
<dbReference type="AlphaFoldDB" id="G7J3C0"/>
<dbReference type="EMBL" id="CM001219">
    <property type="protein sequence ID" value="AES73021.1"/>
    <property type="molecule type" value="Genomic_DNA"/>
</dbReference>
<reference evidence="2 4" key="2">
    <citation type="journal article" date="2014" name="BMC Genomics">
        <title>An improved genome release (version Mt4.0) for the model legume Medicago truncatula.</title>
        <authorList>
            <person name="Tang H."/>
            <person name="Krishnakumar V."/>
            <person name="Bidwell S."/>
            <person name="Rosen B."/>
            <person name="Chan A."/>
            <person name="Zhou S."/>
            <person name="Gentzbittel L."/>
            <person name="Childs K.L."/>
            <person name="Yandell M."/>
            <person name="Gundlach H."/>
            <person name="Mayer K.F."/>
            <person name="Schwartz D.C."/>
            <person name="Town C.D."/>
        </authorList>
    </citation>
    <scope>GENOME REANNOTATION</scope>
    <source>
        <strain evidence="3 4">cv. Jemalong A17</strain>
    </source>
</reference>
<organism evidence="2 4">
    <name type="scientific">Medicago truncatula</name>
    <name type="common">Barrel medic</name>
    <name type="synonym">Medicago tribuloides</name>
    <dbReference type="NCBI Taxonomy" id="3880"/>
    <lineage>
        <taxon>Eukaryota</taxon>
        <taxon>Viridiplantae</taxon>
        <taxon>Streptophyta</taxon>
        <taxon>Embryophyta</taxon>
        <taxon>Tracheophyta</taxon>
        <taxon>Spermatophyta</taxon>
        <taxon>Magnoliopsida</taxon>
        <taxon>eudicotyledons</taxon>
        <taxon>Gunneridae</taxon>
        <taxon>Pentapetalae</taxon>
        <taxon>rosids</taxon>
        <taxon>fabids</taxon>
        <taxon>Fabales</taxon>
        <taxon>Fabaceae</taxon>
        <taxon>Papilionoideae</taxon>
        <taxon>50 kb inversion clade</taxon>
        <taxon>NPAAA clade</taxon>
        <taxon>Hologalegina</taxon>
        <taxon>IRL clade</taxon>
        <taxon>Trifolieae</taxon>
        <taxon>Medicago</taxon>
    </lineage>
</organism>
<evidence type="ECO:0000259" key="1">
    <source>
        <dbReference type="Pfam" id="PF00646"/>
    </source>
</evidence>
<evidence type="ECO:0000313" key="3">
    <source>
        <dbReference type="EnsemblPlants" id="AES73021"/>
    </source>
</evidence>
<evidence type="ECO:0000313" key="2">
    <source>
        <dbReference type="EMBL" id="AES73021.1"/>
    </source>
</evidence>
<feature type="domain" description="F-box" evidence="1">
    <location>
        <begin position="32"/>
        <end position="68"/>
    </location>
</feature>
<name>G7J3C0_MEDTR</name>
<dbReference type="Pfam" id="PF00646">
    <property type="entry name" value="F-box"/>
    <property type="match status" value="1"/>
</dbReference>
<dbReference type="EnsemblPlants" id="AES73021">
    <property type="protein sequence ID" value="AES73021"/>
    <property type="gene ID" value="MTR_3g098830"/>
</dbReference>
<accession>G7J3C0</accession>
<evidence type="ECO:0000313" key="4">
    <source>
        <dbReference type="Proteomes" id="UP000002051"/>
    </source>
</evidence>
<dbReference type="PaxDb" id="3880-AES73021"/>
<dbReference type="Proteomes" id="UP000002051">
    <property type="component" value="Chromosome 3"/>
</dbReference>
<sequence length="172" mass="19489">MPLSRYWKWIMDFMQSLFQTFPPSSPPSPPVELCNDILFEIFLRLPPEVLPRLSILNKQSNEMIKSPVSNNLLGTKTKTPSPLCYGVLPTNMIIDWTRMSSISIHRFPRLISILVTTLGSTKGPNPCLNTTRWGKMAMANATLDRPTSRQLETCMESLPFGCKKKYIQAKLG</sequence>
<protein>
    <recommendedName>
        <fullName evidence="1">F-box domain-containing protein</fullName>
    </recommendedName>
</protein>
<dbReference type="HOGENOM" id="CLU_1557579_0_0_1"/>
<dbReference type="InterPro" id="IPR001810">
    <property type="entry name" value="F-box_dom"/>
</dbReference>
<reference evidence="2 4" key="1">
    <citation type="journal article" date="2011" name="Nature">
        <title>The Medicago genome provides insight into the evolution of rhizobial symbioses.</title>
        <authorList>
            <person name="Young N.D."/>
            <person name="Debelle F."/>
            <person name="Oldroyd G.E."/>
            <person name="Geurts R."/>
            <person name="Cannon S.B."/>
            <person name="Udvardi M.K."/>
            <person name="Benedito V.A."/>
            <person name="Mayer K.F."/>
            <person name="Gouzy J."/>
            <person name="Schoof H."/>
            <person name="Van de Peer Y."/>
            <person name="Proost S."/>
            <person name="Cook D.R."/>
            <person name="Meyers B.C."/>
            <person name="Spannagl M."/>
            <person name="Cheung F."/>
            <person name="De Mita S."/>
            <person name="Krishnakumar V."/>
            <person name="Gundlach H."/>
            <person name="Zhou S."/>
            <person name="Mudge J."/>
            <person name="Bharti A.K."/>
            <person name="Murray J.D."/>
            <person name="Naoumkina M.A."/>
            <person name="Rosen B."/>
            <person name="Silverstein K.A."/>
            <person name="Tang H."/>
            <person name="Rombauts S."/>
            <person name="Zhao P.X."/>
            <person name="Zhou P."/>
            <person name="Barbe V."/>
            <person name="Bardou P."/>
            <person name="Bechner M."/>
            <person name="Bellec A."/>
            <person name="Berger A."/>
            <person name="Berges H."/>
            <person name="Bidwell S."/>
            <person name="Bisseling T."/>
            <person name="Choisne N."/>
            <person name="Couloux A."/>
            <person name="Denny R."/>
            <person name="Deshpande S."/>
            <person name="Dai X."/>
            <person name="Doyle J.J."/>
            <person name="Dudez A.M."/>
            <person name="Farmer A.D."/>
            <person name="Fouteau S."/>
            <person name="Franken C."/>
            <person name="Gibelin C."/>
            <person name="Gish J."/>
            <person name="Goldstein S."/>
            <person name="Gonzalez A.J."/>
            <person name="Green P.J."/>
            <person name="Hallab A."/>
            <person name="Hartog M."/>
            <person name="Hua A."/>
            <person name="Humphray S.J."/>
            <person name="Jeong D.H."/>
            <person name="Jing Y."/>
            <person name="Jocker A."/>
            <person name="Kenton S.M."/>
            <person name="Kim D.J."/>
            <person name="Klee K."/>
            <person name="Lai H."/>
            <person name="Lang C."/>
            <person name="Lin S."/>
            <person name="Macmil S.L."/>
            <person name="Magdelenat G."/>
            <person name="Matthews L."/>
            <person name="McCorrison J."/>
            <person name="Monaghan E.L."/>
            <person name="Mun J.H."/>
            <person name="Najar F.Z."/>
            <person name="Nicholson C."/>
            <person name="Noirot C."/>
            <person name="O'Bleness M."/>
            <person name="Paule C.R."/>
            <person name="Poulain J."/>
            <person name="Prion F."/>
            <person name="Qin B."/>
            <person name="Qu C."/>
            <person name="Retzel E.F."/>
            <person name="Riddle C."/>
            <person name="Sallet E."/>
            <person name="Samain S."/>
            <person name="Samson N."/>
            <person name="Sanders I."/>
            <person name="Saurat O."/>
            <person name="Scarpelli C."/>
            <person name="Schiex T."/>
            <person name="Segurens B."/>
            <person name="Severin A.J."/>
            <person name="Sherrier D.J."/>
            <person name="Shi R."/>
            <person name="Sims S."/>
            <person name="Singer S.R."/>
            <person name="Sinharoy S."/>
            <person name="Sterck L."/>
            <person name="Viollet A."/>
            <person name="Wang B.B."/>
            <person name="Wang K."/>
            <person name="Wang M."/>
            <person name="Wang X."/>
            <person name="Warfsmann J."/>
            <person name="Weissenbach J."/>
            <person name="White D.D."/>
            <person name="White J.D."/>
            <person name="Wiley G.B."/>
            <person name="Wincker P."/>
            <person name="Xing Y."/>
            <person name="Yang L."/>
            <person name="Yao Z."/>
            <person name="Ying F."/>
            <person name="Zhai J."/>
            <person name="Zhou L."/>
            <person name="Zuber A."/>
            <person name="Denarie J."/>
            <person name="Dixon R.A."/>
            <person name="May G.D."/>
            <person name="Schwartz D.C."/>
            <person name="Rogers J."/>
            <person name="Quetier F."/>
            <person name="Town C.D."/>
            <person name="Roe B.A."/>
        </authorList>
    </citation>
    <scope>NUCLEOTIDE SEQUENCE [LARGE SCALE GENOMIC DNA]</scope>
    <source>
        <strain evidence="2">A17</strain>
        <strain evidence="3 4">cv. Jemalong A17</strain>
    </source>
</reference>
<reference evidence="3" key="3">
    <citation type="submission" date="2015-04" db="UniProtKB">
        <authorList>
            <consortium name="EnsemblPlants"/>
        </authorList>
    </citation>
    <scope>IDENTIFICATION</scope>
    <source>
        <strain evidence="3">cv. Jemalong A17</strain>
    </source>
</reference>
<gene>
    <name evidence="2" type="ordered locus">MTR_3g098830</name>
</gene>